<dbReference type="InterPro" id="IPR011129">
    <property type="entry name" value="CSD"/>
</dbReference>
<dbReference type="Gene3D" id="6.20.370.130">
    <property type="match status" value="1"/>
</dbReference>
<dbReference type="Proteomes" id="UP000482543">
    <property type="component" value="Unassembled WGS sequence"/>
</dbReference>
<dbReference type="EMBL" id="SWOY01000001">
    <property type="protein sequence ID" value="NFG15823.1"/>
    <property type="molecule type" value="Genomic_DNA"/>
</dbReference>
<dbReference type="Proteomes" id="UP000478995">
    <property type="component" value="Unassembled WGS sequence"/>
</dbReference>
<dbReference type="GO" id="GO:0005737">
    <property type="term" value="C:cytoplasm"/>
    <property type="evidence" value="ECO:0007669"/>
    <property type="project" value="UniProtKB-SubCell"/>
</dbReference>
<evidence type="ECO:0000313" key="9">
    <source>
        <dbReference type="EMBL" id="QRI54986.1"/>
    </source>
</evidence>
<evidence type="ECO:0000313" key="7">
    <source>
        <dbReference type="EMBL" id="NFI20734.1"/>
    </source>
</evidence>
<evidence type="ECO:0000313" key="6">
    <source>
        <dbReference type="EMBL" id="NFG15823.1"/>
    </source>
</evidence>
<dbReference type="SUPFAM" id="SSF50249">
    <property type="entry name" value="Nucleic acid-binding proteins"/>
    <property type="match status" value="1"/>
</dbReference>
<dbReference type="PROSITE" id="PS51857">
    <property type="entry name" value="CSD_2"/>
    <property type="match status" value="1"/>
</dbReference>
<dbReference type="Proteomes" id="UP000472521">
    <property type="component" value="Unassembled WGS sequence"/>
</dbReference>
<evidence type="ECO:0000313" key="13">
    <source>
        <dbReference type="Proteomes" id="UP000482543"/>
    </source>
</evidence>
<gene>
    <name evidence="6" type="ORF">FC794_03220</name>
    <name evidence="8" type="ORF">FC871_19365</name>
    <name evidence="7" type="ORF">FC964_04930</name>
    <name evidence="5" type="ORF">FCV25_04320</name>
    <name evidence="9" type="ORF">JQS73_07800</name>
</gene>
<evidence type="ECO:0000259" key="4">
    <source>
        <dbReference type="PROSITE" id="PS51857"/>
    </source>
</evidence>
<dbReference type="Proteomes" id="UP000480039">
    <property type="component" value="Unassembled WGS sequence"/>
</dbReference>
<evidence type="ECO:0000313" key="5">
    <source>
        <dbReference type="EMBL" id="NFF01006.1"/>
    </source>
</evidence>
<evidence type="ECO:0000313" key="11">
    <source>
        <dbReference type="Proteomes" id="UP000478995"/>
    </source>
</evidence>
<sequence length="67" mass="7541">MKTGTVKWFNSEKGFGFIEVEGEKDVFVHFSAIQGDEPRKNLEEGQKVQFEVEEGQKGPQAANVIKL</sequence>
<dbReference type="OMA" id="HYSTIKM"/>
<keyword evidence="2" id="KW-0963">Cytoplasm</keyword>
<accession>A0A0A2HEG3</accession>
<dbReference type="PIRSF" id="PIRSF002599">
    <property type="entry name" value="Cold_shock_A"/>
    <property type="match status" value="1"/>
</dbReference>
<dbReference type="GO" id="GO:0010468">
    <property type="term" value="P:regulation of gene expression"/>
    <property type="evidence" value="ECO:0007669"/>
    <property type="project" value="UniProtKB-ARBA"/>
</dbReference>
<dbReference type="EMBL" id="SWQE01000016">
    <property type="protein sequence ID" value="NFJ10576.1"/>
    <property type="molecule type" value="Genomic_DNA"/>
</dbReference>
<dbReference type="PANTHER" id="PTHR11544">
    <property type="entry name" value="COLD SHOCK DOMAIN CONTAINING PROTEINS"/>
    <property type="match status" value="1"/>
</dbReference>
<evidence type="ECO:0000313" key="10">
    <source>
        <dbReference type="Proteomes" id="UP000472521"/>
    </source>
</evidence>
<evidence type="ECO:0000256" key="3">
    <source>
        <dbReference type="RuleBase" id="RU000408"/>
    </source>
</evidence>
<evidence type="ECO:0000256" key="2">
    <source>
        <dbReference type="ARBA" id="ARBA00022490"/>
    </source>
</evidence>
<evidence type="ECO:0000313" key="12">
    <source>
        <dbReference type="Proteomes" id="UP000480039"/>
    </source>
</evidence>
<evidence type="ECO:0000313" key="14">
    <source>
        <dbReference type="Proteomes" id="UP000663464"/>
    </source>
</evidence>
<dbReference type="GO" id="GO:0051252">
    <property type="term" value="P:regulation of RNA metabolic process"/>
    <property type="evidence" value="ECO:0007669"/>
    <property type="project" value="UniProtKB-ARBA"/>
</dbReference>
<dbReference type="InterPro" id="IPR012156">
    <property type="entry name" value="Cold_shock_CspA"/>
</dbReference>
<name>A0A0A2HEG3_CLOBO</name>
<dbReference type="CDD" id="cd04458">
    <property type="entry name" value="CSP_CDS"/>
    <property type="match status" value="1"/>
</dbReference>
<dbReference type="RefSeq" id="WP_003358646.1">
    <property type="nucleotide sequence ID" value="NZ_AP014696.1"/>
</dbReference>
<proteinExistence type="predicted"/>
<dbReference type="GeneID" id="5185642"/>
<dbReference type="Gene3D" id="2.40.50.140">
    <property type="entry name" value="Nucleic acid-binding proteins"/>
    <property type="match status" value="1"/>
</dbReference>
<dbReference type="InterPro" id="IPR012340">
    <property type="entry name" value="NA-bd_OB-fold"/>
</dbReference>
<organism evidence="7 13">
    <name type="scientific">Clostridium botulinum</name>
    <dbReference type="NCBI Taxonomy" id="1491"/>
    <lineage>
        <taxon>Bacteria</taxon>
        <taxon>Bacillati</taxon>
        <taxon>Bacillota</taxon>
        <taxon>Clostridia</taxon>
        <taxon>Eubacteriales</taxon>
        <taxon>Clostridiaceae</taxon>
        <taxon>Clostridium</taxon>
    </lineage>
</organism>
<dbReference type="SMART" id="SM00357">
    <property type="entry name" value="CSP"/>
    <property type="match status" value="1"/>
</dbReference>
<protein>
    <submittedName>
        <fullName evidence="7">Cold-shock protein</fullName>
    </submittedName>
</protein>
<evidence type="ECO:0000313" key="8">
    <source>
        <dbReference type="EMBL" id="NFJ10576.1"/>
    </source>
</evidence>
<reference evidence="9 14" key="1">
    <citation type="journal article" date="2014" name="J. Infect. Dis.">
        <title>Molecular characterization of a novel botulinum neurotoxin type H gene.</title>
        <authorList>
            <person name="Dover N."/>
            <person name="Barash J.R."/>
            <person name="Hill K.K."/>
            <person name="Xie G."/>
            <person name="Arnon S.S."/>
        </authorList>
    </citation>
    <scope>NUCLEOTIDE SEQUENCE [LARGE SCALE GENOMIC DNA]</scope>
    <source>
        <strain evidence="9 14">IBCA10-7060</strain>
    </source>
</reference>
<dbReference type="EMBL" id="CP069280">
    <property type="protein sequence ID" value="QRI54986.1"/>
    <property type="molecule type" value="Genomic_DNA"/>
</dbReference>
<dbReference type="Proteomes" id="UP000663464">
    <property type="component" value="Chromosome"/>
</dbReference>
<dbReference type="EMBL" id="SWRJ01000001">
    <property type="protein sequence ID" value="NFI20734.1"/>
    <property type="molecule type" value="Genomic_DNA"/>
</dbReference>
<dbReference type="GO" id="GO:0003676">
    <property type="term" value="F:nucleic acid binding"/>
    <property type="evidence" value="ECO:0007669"/>
    <property type="project" value="InterPro"/>
</dbReference>
<dbReference type="AlphaFoldDB" id="A0A0A2HEG3"/>
<dbReference type="PROSITE" id="PS00352">
    <property type="entry name" value="CSD_1"/>
    <property type="match status" value="1"/>
</dbReference>
<dbReference type="OrthoDB" id="9805039at2"/>
<dbReference type="InterPro" id="IPR002059">
    <property type="entry name" value="CSP_DNA-bd"/>
</dbReference>
<evidence type="ECO:0000256" key="1">
    <source>
        <dbReference type="ARBA" id="ARBA00004496"/>
    </source>
</evidence>
<reference evidence="9" key="3">
    <citation type="submission" date="2021-02" db="EMBL/GenBank/DDBJ databases">
        <authorList>
            <person name="Dover N."/>
            <person name="Barash J.R."/>
            <person name="Bell J.M."/>
            <person name="Sylvester M.D."/>
            <person name="Arnon S."/>
        </authorList>
    </citation>
    <scope>NUCLEOTIDE SEQUENCE</scope>
    <source>
        <strain evidence="9">IBCA10-7060</strain>
    </source>
</reference>
<comment type="subcellular location">
    <subcellularLocation>
        <location evidence="1 3">Cytoplasm</location>
    </subcellularLocation>
</comment>
<dbReference type="EMBL" id="SWND01000002">
    <property type="protein sequence ID" value="NFF01006.1"/>
    <property type="molecule type" value="Genomic_DNA"/>
</dbReference>
<dbReference type="Pfam" id="PF00313">
    <property type="entry name" value="CSD"/>
    <property type="match status" value="1"/>
</dbReference>
<dbReference type="InterPro" id="IPR050181">
    <property type="entry name" value="Cold_shock_domain"/>
</dbReference>
<dbReference type="PRINTS" id="PR00050">
    <property type="entry name" value="COLDSHOCK"/>
</dbReference>
<reference evidence="10 11" key="2">
    <citation type="submission" date="2019-04" db="EMBL/GenBank/DDBJ databases">
        <title>Genome sequencing of Clostridium botulinum Groups I-IV and Clostridium butyricum.</title>
        <authorList>
            <person name="Brunt J."/>
            <person name="Van Vliet A.H.M."/>
            <person name="Stringer S.C."/>
            <person name="Carter A.T."/>
            <person name="Peck M.W."/>
        </authorList>
    </citation>
    <scope>NUCLEOTIDE SEQUENCE [LARGE SCALE GENOMIC DNA]</scope>
    <source>
        <strain evidence="8 12">Colworth BL30</strain>
        <strain evidence="7 13">IFR 15/034</strain>
        <strain evidence="6 11">IFR 18/037</strain>
        <strain evidence="5 10">IFR 18/054</strain>
    </source>
</reference>
<dbReference type="InterPro" id="IPR019844">
    <property type="entry name" value="CSD_CS"/>
</dbReference>
<feature type="domain" description="CSD" evidence="4">
    <location>
        <begin position="1"/>
        <end position="66"/>
    </location>
</feature>
<dbReference type="FunFam" id="2.40.50.140:FF:000006">
    <property type="entry name" value="Cold shock protein CspC"/>
    <property type="match status" value="1"/>
</dbReference>